<comment type="caution">
    <text evidence="2">The sequence shown here is derived from an EMBL/GenBank/DDBJ whole genome shotgun (WGS) entry which is preliminary data.</text>
</comment>
<keyword evidence="1" id="KW-0175">Coiled coil</keyword>
<sequence length="114" mass="13727">MNQKLKTKIKEFTKKYFAYSQDDKRISDKVKQELERLGAFKPFYSDSEEERSILITKILNSNNEEIKNIVLKEVQKHFLVNNPEQLNSLLTEIKTYQQNLEARMRKMKEARERK</sequence>
<dbReference type="Proteomes" id="UP000789508">
    <property type="component" value="Unassembled WGS sequence"/>
</dbReference>
<evidence type="ECO:0000313" key="3">
    <source>
        <dbReference type="Proteomes" id="UP000789508"/>
    </source>
</evidence>
<gene>
    <name evidence="2" type="ORF">ALEPTO_LOCUS13385</name>
</gene>
<proteinExistence type="predicted"/>
<protein>
    <submittedName>
        <fullName evidence="2">3200_t:CDS:1</fullName>
    </submittedName>
</protein>
<dbReference type="AlphaFoldDB" id="A0A9N9IYA3"/>
<name>A0A9N9IYA3_9GLOM</name>
<evidence type="ECO:0000313" key="2">
    <source>
        <dbReference type="EMBL" id="CAG8753455.1"/>
    </source>
</evidence>
<accession>A0A9N9IYA3</accession>
<organism evidence="2 3">
    <name type="scientific">Ambispora leptoticha</name>
    <dbReference type="NCBI Taxonomy" id="144679"/>
    <lineage>
        <taxon>Eukaryota</taxon>
        <taxon>Fungi</taxon>
        <taxon>Fungi incertae sedis</taxon>
        <taxon>Mucoromycota</taxon>
        <taxon>Glomeromycotina</taxon>
        <taxon>Glomeromycetes</taxon>
        <taxon>Archaeosporales</taxon>
        <taxon>Ambisporaceae</taxon>
        <taxon>Ambispora</taxon>
    </lineage>
</organism>
<feature type="coiled-coil region" evidence="1">
    <location>
        <begin position="86"/>
        <end position="113"/>
    </location>
</feature>
<reference evidence="2" key="1">
    <citation type="submission" date="2021-06" db="EMBL/GenBank/DDBJ databases">
        <authorList>
            <person name="Kallberg Y."/>
            <person name="Tangrot J."/>
            <person name="Rosling A."/>
        </authorList>
    </citation>
    <scope>NUCLEOTIDE SEQUENCE</scope>
    <source>
        <strain evidence="2">FL130A</strain>
    </source>
</reference>
<dbReference type="EMBL" id="CAJVPS010042112">
    <property type="protein sequence ID" value="CAG8753455.1"/>
    <property type="molecule type" value="Genomic_DNA"/>
</dbReference>
<evidence type="ECO:0000256" key="1">
    <source>
        <dbReference type="SAM" id="Coils"/>
    </source>
</evidence>
<feature type="non-terminal residue" evidence="2">
    <location>
        <position position="114"/>
    </location>
</feature>
<keyword evidence="3" id="KW-1185">Reference proteome</keyword>